<dbReference type="EMBL" id="CAEZXH010000036">
    <property type="protein sequence ID" value="CAB4683501.1"/>
    <property type="molecule type" value="Genomic_DNA"/>
</dbReference>
<evidence type="ECO:0000256" key="7">
    <source>
        <dbReference type="ARBA" id="ARBA00022908"/>
    </source>
</evidence>
<comment type="similarity">
    <text evidence="2">Belongs to the 'phage' integrase family. XerD subfamily.</text>
</comment>
<evidence type="ECO:0000259" key="11">
    <source>
        <dbReference type="PROSITE" id="PS51898"/>
    </source>
</evidence>
<dbReference type="SUPFAM" id="SSF47823">
    <property type="entry name" value="lambda integrase-like, N-terminal domain"/>
    <property type="match status" value="1"/>
</dbReference>
<proteinExistence type="inferred from homology"/>
<dbReference type="InterPro" id="IPR002104">
    <property type="entry name" value="Integrase_catalytic"/>
</dbReference>
<protein>
    <recommendedName>
        <fullName evidence="3">Tyrosine recombinase XerD</fullName>
    </recommendedName>
</protein>
<dbReference type="GO" id="GO:0051301">
    <property type="term" value="P:cell division"/>
    <property type="evidence" value="ECO:0007669"/>
    <property type="project" value="UniProtKB-KW"/>
</dbReference>
<dbReference type="Pfam" id="PF02899">
    <property type="entry name" value="Phage_int_SAM_1"/>
    <property type="match status" value="1"/>
</dbReference>
<evidence type="ECO:0000256" key="6">
    <source>
        <dbReference type="ARBA" id="ARBA00022829"/>
    </source>
</evidence>
<dbReference type="InterPro" id="IPR004107">
    <property type="entry name" value="Integrase_SAM-like_N"/>
</dbReference>
<keyword evidence="8" id="KW-0238">DNA-binding</keyword>
<dbReference type="NCBIfam" id="TIGR02225">
    <property type="entry name" value="recomb_XerD"/>
    <property type="match status" value="1"/>
</dbReference>
<evidence type="ECO:0000256" key="8">
    <source>
        <dbReference type="ARBA" id="ARBA00023125"/>
    </source>
</evidence>
<keyword evidence="5" id="KW-0132">Cell division</keyword>
<dbReference type="Gene3D" id="1.10.443.10">
    <property type="entry name" value="Intergrase catalytic core"/>
    <property type="match status" value="1"/>
</dbReference>
<dbReference type="InterPro" id="IPR011010">
    <property type="entry name" value="DNA_brk_join_enz"/>
</dbReference>
<keyword evidence="4" id="KW-0963">Cytoplasm</keyword>
<dbReference type="InterPro" id="IPR010998">
    <property type="entry name" value="Integrase_recombinase_N"/>
</dbReference>
<dbReference type="PROSITE" id="PS51900">
    <property type="entry name" value="CB"/>
    <property type="match status" value="1"/>
</dbReference>
<dbReference type="PANTHER" id="PTHR30349:SF81">
    <property type="entry name" value="TYROSINE RECOMBINASE XERC"/>
    <property type="match status" value="1"/>
</dbReference>
<keyword evidence="10" id="KW-0131">Cell cycle</keyword>
<dbReference type="HAMAP" id="MF_01808">
    <property type="entry name" value="Recomb_XerC_XerD"/>
    <property type="match status" value="1"/>
</dbReference>
<comment type="subcellular location">
    <subcellularLocation>
        <location evidence="1">Cytoplasm</location>
    </subcellularLocation>
</comment>
<evidence type="ECO:0000256" key="3">
    <source>
        <dbReference type="ARBA" id="ARBA00015810"/>
    </source>
</evidence>
<evidence type="ECO:0000256" key="1">
    <source>
        <dbReference type="ARBA" id="ARBA00004496"/>
    </source>
</evidence>
<dbReference type="GO" id="GO:0009009">
    <property type="term" value="F:site-specific recombinase activity"/>
    <property type="evidence" value="ECO:0007669"/>
    <property type="project" value="InterPro"/>
</dbReference>
<dbReference type="NCBIfam" id="NF001399">
    <property type="entry name" value="PRK00283.1"/>
    <property type="match status" value="1"/>
</dbReference>
<feature type="domain" description="Tyr recombinase" evidence="11">
    <location>
        <begin position="122"/>
        <end position="306"/>
    </location>
</feature>
<dbReference type="AlphaFoldDB" id="A0A6J6NA23"/>
<dbReference type="Gene3D" id="1.10.150.130">
    <property type="match status" value="1"/>
</dbReference>
<dbReference type="InterPro" id="IPR023009">
    <property type="entry name" value="Tyrosine_recombinase_XerC/XerD"/>
</dbReference>
<keyword evidence="7" id="KW-0229">DNA integration</keyword>
<accession>A0A6J6NA23</accession>
<dbReference type="SUPFAM" id="SSF56349">
    <property type="entry name" value="DNA breaking-rejoining enzymes"/>
    <property type="match status" value="1"/>
</dbReference>
<dbReference type="Pfam" id="PF00589">
    <property type="entry name" value="Phage_integrase"/>
    <property type="match status" value="1"/>
</dbReference>
<dbReference type="GO" id="GO:0005737">
    <property type="term" value="C:cytoplasm"/>
    <property type="evidence" value="ECO:0007669"/>
    <property type="project" value="UniProtKB-SubCell"/>
</dbReference>
<feature type="domain" description="Core-binding (CB)" evidence="12">
    <location>
        <begin position="12"/>
        <end position="102"/>
    </location>
</feature>
<dbReference type="GO" id="GO:0003677">
    <property type="term" value="F:DNA binding"/>
    <property type="evidence" value="ECO:0007669"/>
    <property type="project" value="UniProtKB-KW"/>
</dbReference>
<dbReference type="InterPro" id="IPR044068">
    <property type="entry name" value="CB"/>
</dbReference>
<dbReference type="PANTHER" id="PTHR30349">
    <property type="entry name" value="PHAGE INTEGRASE-RELATED"/>
    <property type="match status" value="1"/>
</dbReference>
<sequence>MSPVSPISGSSSSESLEITLYLDHLQVERGLSQNTLSAYARDLGRYLEFINSRSKDFTQVNENDLADFLTYLRNGNSEHAILSATSAARTLIAVRGFHKFTSRENGGLDPAQSVKPPTPGRRLPKALSVNQIELIIASTGDGSTAKSLRDCALVELLYSTGARISELIDLDRNDVKDPITSLRLLGKGGKERIVPVGKYAVDAMEKYLVRARPALLDSGNERALFLNLRGTRLSRQSAWEIIRTAAKNAGIEVEISPHTMRHSFATHLLDGGADIRTVQELLGHASVATTQIYTLVTIDRLREAYASAHPRAQISR</sequence>
<gene>
    <name evidence="13" type="ORF">UFOPK2360_00721</name>
</gene>
<keyword evidence="9" id="KW-0233">DNA recombination</keyword>
<dbReference type="CDD" id="cd00798">
    <property type="entry name" value="INT_XerDC_C"/>
    <property type="match status" value="1"/>
</dbReference>
<evidence type="ECO:0000256" key="10">
    <source>
        <dbReference type="ARBA" id="ARBA00023306"/>
    </source>
</evidence>
<evidence type="ECO:0000256" key="2">
    <source>
        <dbReference type="ARBA" id="ARBA00010450"/>
    </source>
</evidence>
<evidence type="ECO:0000256" key="5">
    <source>
        <dbReference type="ARBA" id="ARBA00022618"/>
    </source>
</evidence>
<dbReference type="GO" id="GO:0007059">
    <property type="term" value="P:chromosome segregation"/>
    <property type="evidence" value="ECO:0007669"/>
    <property type="project" value="UniProtKB-KW"/>
</dbReference>
<reference evidence="13" key="1">
    <citation type="submission" date="2020-05" db="EMBL/GenBank/DDBJ databases">
        <authorList>
            <person name="Chiriac C."/>
            <person name="Salcher M."/>
            <person name="Ghai R."/>
            <person name="Kavagutti S V."/>
        </authorList>
    </citation>
    <scope>NUCLEOTIDE SEQUENCE</scope>
</reference>
<keyword evidence="6" id="KW-0159">Chromosome partition</keyword>
<organism evidence="13">
    <name type="scientific">freshwater metagenome</name>
    <dbReference type="NCBI Taxonomy" id="449393"/>
    <lineage>
        <taxon>unclassified sequences</taxon>
        <taxon>metagenomes</taxon>
        <taxon>ecological metagenomes</taxon>
    </lineage>
</organism>
<evidence type="ECO:0000256" key="4">
    <source>
        <dbReference type="ARBA" id="ARBA00022490"/>
    </source>
</evidence>
<dbReference type="InterPro" id="IPR011932">
    <property type="entry name" value="Recomb_XerD"/>
</dbReference>
<name>A0A6J6NA23_9ZZZZ</name>
<dbReference type="InterPro" id="IPR050090">
    <property type="entry name" value="Tyrosine_recombinase_XerCD"/>
</dbReference>
<evidence type="ECO:0000256" key="9">
    <source>
        <dbReference type="ARBA" id="ARBA00023172"/>
    </source>
</evidence>
<dbReference type="InterPro" id="IPR013762">
    <property type="entry name" value="Integrase-like_cat_sf"/>
</dbReference>
<dbReference type="GO" id="GO:0006310">
    <property type="term" value="P:DNA recombination"/>
    <property type="evidence" value="ECO:0007669"/>
    <property type="project" value="UniProtKB-KW"/>
</dbReference>
<dbReference type="PROSITE" id="PS51898">
    <property type="entry name" value="TYR_RECOMBINASE"/>
    <property type="match status" value="1"/>
</dbReference>
<evidence type="ECO:0000313" key="13">
    <source>
        <dbReference type="EMBL" id="CAB4683501.1"/>
    </source>
</evidence>
<evidence type="ECO:0000259" key="12">
    <source>
        <dbReference type="PROSITE" id="PS51900"/>
    </source>
</evidence>